<evidence type="ECO:0000259" key="11">
    <source>
        <dbReference type="Pfam" id="PF07715"/>
    </source>
</evidence>
<evidence type="ECO:0000256" key="9">
    <source>
        <dbReference type="SAM" id="MobiDB-lite"/>
    </source>
</evidence>
<evidence type="ECO:0000313" key="13">
    <source>
        <dbReference type="Proteomes" id="UP001321520"/>
    </source>
</evidence>
<comment type="similarity">
    <text evidence="8">Belongs to the TonB-dependent receptor family.</text>
</comment>
<dbReference type="InterPro" id="IPR039426">
    <property type="entry name" value="TonB-dep_rcpt-like"/>
</dbReference>
<dbReference type="Gene3D" id="2.170.130.10">
    <property type="entry name" value="TonB-dependent receptor, plug domain"/>
    <property type="match status" value="1"/>
</dbReference>
<keyword evidence="4" id="KW-0812">Transmembrane</keyword>
<feature type="domain" description="TonB-dependent receptor plug" evidence="11">
    <location>
        <begin position="55"/>
        <end position="155"/>
    </location>
</feature>
<dbReference type="InterPro" id="IPR036942">
    <property type="entry name" value="Beta-barrel_TonB_sf"/>
</dbReference>
<organism evidence="12 13">
    <name type="scientific">Microbulbifer spongiae</name>
    <dbReference type="NCBI Taxonomy" id="2944933"/>
    <lineage>
        <taxon>Bacteria</taxon>
        <taxon>Pseudomonadati</taxon>
        <taxon>Pseudomonadota</taxon>
        <taxon>Gammaproteobacteria</taxon>
        <taxon>Cellvibrionales</taxon>
        <taxon>Microbulbiferaceae</taxon>
        <taxon>Microbulbifer</taxon>
    </lineage>
</organism>
<evidence type="ECO:0000256" key="4">
    <source>
        <dbReference type="ARBA" id="ARBA00022692"/>
    </source>
</evidence>
<keyword evidence="13" id="KW-1185">Reference proteome</keyword>
<protein>
    <submittedName>
        <fullName evidence="12">TonB-dependent receptor</fullName>
    </submittedName>
</protein>
<dbReference type="Proteomes" id="UP001321520">
    <property type="component" value="Chromosome"/>
</dbReference>
<gene>
    <name evidence="12" type="ORF">M8T91_06575</name>
</gene>
<dbReference type="PANTHER" id="PTHR30069:SF40">
    <property type="entry name" value="TONB-DEPENDENT RECEPTOR NMB0964-RELATED"/>
    <property type="match status" value="1"/>
</dbReference>
<keyword evidence="12" id="KW-0675">Receptor</keyword>
<accession>A0ABY9EDH9</accession>
<feature type="region of interest" description="Disordered" evidence="9">
    <location>
        <begin position="280"/>
        <end position="304"/>
    </location>
</feature>
<evidence type="ECO:0000313" key="12">
    <source>
        <dbReference type="EMBL" id="WKD51083.1"/>
    </source>
</evidence>
<evidence type="ECO:0000256" key="6">
    <source>
        <dbReference type="ARBA" id="ARBA00023136"/>
    </source>
</evidence>
<feature type="domain" description="TonB-dependent receptor-like beta-barrel" evidence="10">
    <location>
        <begin position="297"/>
        <end position="700"/>
    </location>
</feature>
<proteinExistence type="inferred from homology"/>
<evidence type="ECO:0000256" key="3">
    <source>
        <dbReference type="ARBA" id="ARBA00022452"/>
    </source>
</evidence>
<evidence type="ECO:0000256" key="5">
    <source>
        <dbReference type="ARBA" id="ARBA00023077"/>
    </source>
</evidence>
<sequence>MLKAFRQVAGWLVVLAIPQPGLAEDPKDKEHGEIEEVTVSGQKEPGAHDQFRTGQSGVILAGDELRLEISNTLGETLASQPGVHNATFGPSVGLPVLRGLSGVRVRIIEDGIGSWDASSLSPDHAVAIEPILAERIEVLQGASSIEFGNAAVGGVVHVDTQRIPFTKAGQSHSGAIEWRKEIINDHAQTTTAAKFNIENQRFGFHIDAYNRNHDDVEIPGCAIDVAQVNRQFGFNASQSNTCGYIANSDAEAKGYSIGAALTEEHWYIGASARNMKYDYGIPPGSHTEPRDSGHSHGGSEGGDPLIRIDLEQQRYDFRAGYRFQQDVLHQLELQIATVDYEHFEFESGFSGTHFVNDVTEAKLSLEHNLAAGFEGVIGIQAIDRYFSSTGDENFVPPSDVTSFGIYLVEKWQRGAWTFQAGGRFDITEIRQLQLTAPLRPDNYQLMHAPIEYKTSSFQLGVDYGLEHHQWFAALGRHQRTPDVHEFLSLGPHLATRSFDLGLLLRSDGNIPDPEQFNTLELGWDWSHGLGSTQIRLFRSEVDGFIYQNNTGIFYDLAEQLFRINCVRLAECLPVYEYQQNDAVIQGGEVQWLWPGVSVARGTLQVDWFVDYVEGNLEDAGDSGTGNEDIPRMPPWRLGAGAEWSSMQWLFDITATYVAALNNPGAFETETDSYLEVNASLHYRLTGRLENASVFLKGKNLSDQEIHNATSFIRNFAPEPGRSLELGLSWEW</sequence>
<dbReference type="InterPro" id="IPR000531">
    <property type="entry name" value="Beta-barrel_TonB"/>
</dbReference>
<keyword evidence="6 8" id="KW-0472">Membrane</keyword>
<keyword evidence="3" id="KW-1134">Transmembrane beta strand</keyword>
<dbReference type="Pfam" id="PF00593">
    <property type="entry name" value="TonB_dep_Rec_b-barrel"/>
    <property type="match status" value="1"/>
</dbReference>
<evidence type="ECO:0000256" key="2">
    <source>
        <dbReference type="ARBA" id="ARBA00022448"/>
    </source>
</evidence>
<evidence type="ECO:0000256" key="8">
    <source>
        <dbReference type="RuleBase" id="RU003357"/>
    </source>
</evidence>
<dbReference type="RefSeq" id="WP_301418015.1">
    <property type="nucleotide sequence ID" value="NZ_CP098023.1"/>
</dbReference>
<dbReference type="PANTHER" id="PTHR30069">
    <property type="entry name" value="TONB-DEPENDENT OUTER MEMBRANE RECEPTOR"/>
    <property type="match status" value="1"/>
</dbReference>
<reference evidence="12 13" key="1">
    <citation type="submission" date="2022-05" db="EMBL/GenBank/DDBJ databases">
        <title>Microbulbifer sp. nov., isolated from sponge.</title>
        <authorList>
            <person name="Gao L."/>
        </authorList>
    </citation>
    <scope>NUCLEOTIDE SEQUENCE [LARGE SCALE GENOMIC DNA]</scope>
    <source>
        <strain evidence="12 13">MI-G</strain>
    </source>
</reference>
<dbReference type="InterPro" id="IPR037066">
    <property type="entry name" value="Plug_dom_sf"/>
</dbReference>
<evidence type="ECO:0000256" key="1">
    <source>
        <dbReference type="ARBA" id="ARBA00004571"/>
    </source>
</evidence>
<keyword evidence="7" id="KW-0998">Cell outer membrane</keyword>
<dbReference type="Pfam" id="PF07715">
    <property type="entry name" value="Plug"/>
    <property type="match status" value="1"/>
</dbReference>
<keyword evidence="5 8" id="KW-0798">TonB box</keyword>
<comment type="subcellular location">
    <subcellularLocation>
        <location evidence="1">Cell outer membrane</location>
        <topology evidence="1">Multi-pass membrane protein</topology>
    </subcellularLocation>
</comment>
<evidence type="ECO:0000259" key="10">
    <source>
        <dbReference type="Pfam" id="PF00593"/>
    </source>
</evidence>
<dbReference type="EMBL" id="CP098023">
    <property type="protein sequence ID" value="WKD51083.1"/>
    <property type="molecule type" value="Genomic_DNA"/>
</dbReference>
<name>A0ABY9EDH9_9GAMM</name>
<keyword evidence="2" id="KW-0813">Transport</keyword>
<dbReference type="Gene3D" id="2.40.170.20">
    <property type="entry name" value="TonB-dependent receptor, beta-barrel domain"/>
    <property type="match status" value="1"/>
</dbReference>
<dbReference type="InterPro" id="IPR012910">
    <property type="entry name" value="Plug_dom"/>
</dbReference>
<evidence type="ECO:0000256" key="7">
    <source>
        <dbReference type="ARBA" id="ARBA00023237"/>
    </source>
</evidence>
<dbReference type="SUPFAM" id="SSF56935">
    <property type="entry name" value="Porins"/>
    <property type="match status" value="1"/>
</dbReference>